<comment type="similarity">
    <text evidence="2">Belongs to the NAD(P)-dependent epimerase/dehydratase family.</text>
</comment>
<feature type="domain" description="NAD-dependent epimerase/dehydratase" evidence="3">
    <location>
        <begin position="8"/>
        <end position="234"/>
    </location>
</feature>
<organism evidence="4 5">
    <name type="scientific">Agrilutibacter terrestris</name>
    <dbReference type="NCBI Taxonomy" id="2865112"/>
    <lineage>
        <taxon>Bacteria</taxon>
        <taxon>Pseudomonadati</taxon>
        <taxon>Pseudomonadota</taxon>
        <taxon>Gammaproteobacteria</taxon>
        <taxon>Lysobacterales</taxon>
        <taxon>Lysobacteraceae</taxon>
        <taxon>Agrilutibacter</taxon>
    </lineage>
</organism>
<reference evidence="4 5" key="1">
    <citation type="submission" date="2020-08" db="EMBL/GenBank/DDBJ databases">
        <title>Lysobacter sp. II4 sp. nov., isolated from soil.</title>
        <authorList>
            <person name="Woo C.Y."/>
            <person name="Kim J."/>
        </authorList>
    </citation>
    <scope>NUCLEOTIDE SEQUENCE [LARGE SCALE GENOMIC DNA]</scope>
    <source>
        <strain evidence="4 5">II4</strain>
    </source>
</reference>
<evidence type="ECO:0000256" key="2">
    <source>
        <dbReference type="ARBA" id="ARBA00007637"/>
    </source>
</evidence>
<dbReference type="Gene3D" id="3.40.50.720">
    <property type="entry name" value="NAD(P)-binding Rossmann-like Domain"/>
    <property type="match status" value="1"/>
</dbReference>
<dbReference type="Proteomes" id="UP000516018">
    <property type="component" value="Chromosome"/>
</dbReference>
<dbReference type="Pfam" id="PF01370">
    <property type="entry name" value="Epimerase"/>
    <property type="match status" value="1"/>
</dbReference>
<protein>
    <submittedName>
        <fullName evidence="4">NAD-dependent epimerase/dehydratase family protein</fullName>
    </submittedName>
</protein>
<accession>A0A7H0FZ59</accession>
<dbReference type="KEGG" id="lsx:H8B22_03630"/>
<proteinExistence type="inferred from homology"/>
<dbReference type="SUPFAM" id="SSF51735">
    <property type="entry name" value="NAD(P)-binding Rossmann-fold domains"/>
    <property type="match status" value="1"/>
</dbReference>
<dbReference type="InterPro" id="IPR036291">
    <property type="entry name" value="NAD(P)-bd_dom_sf"/>
</dbReference>
<comment type="pathway">
    <text evidence="1">Bacterial outer membrane biogenesis; LPS O-antigen biosynthesis.</text>
</comment>
<gene>
    <name evidence="4" type="ORF">H8B22_03630</name>
</gene>
<dbReference type="EMBL" id="CP060820">
    <property type="protein sequence ID" value="QNP41325.1"/>
    <property type="molecule type" value="Genomic_DNA"/>
</dbReference>
<evidence type="ECO:0000313" key="5">
    <source>
        <dbReference type="Proteomes" id="UP000516018"/>
    </source>
</evidence>
<evidence type="ECO:0000256" key="1">
    <source>
        <dbReference type="ARBA" id="ARBA00005125"/>
    </source>
</evidence>
<dbReference type="RefSeq" id="WP_187712761.1">
    <property type="nucleotide sequence ID" value="NZ_CP060820.1"/>
</dbReference>
<evidence type="ECO:0000259" key="3">
    <source>
        <dbReference type="Pfam" id="PF01370"/>
    </source>
</evidence>
<dbReference type="AlphaFoldDB" id="A0A7H0FZ59"/>
<name>A0A7H0FZ59_9GAMM</name>
<evidence type="ECO:0000313" key="4">
    <source>
        <dbReference type="EMBL" id="QNP41325.1"/>
    </source>
</evidence>
<dbReference type="InterPro" id="IPR001509">
    <property type="entry name" value="Epimerase_deHydtase"/>
</dbReference>
<dbReference type="PANTHER" id="PTHR43000">
    <property type="entry name" value="DTDP-D-GLUCOSE 4,6-DEHYDRATASE-RELATED"/>
    <property type="match status" value="1"/>
</dbReference>
<keyword evidence="5" id="KW-1185">Reference proteome</keyword>
<sequence>MNHARGSVFLLGAGGFIGRHLARRLAEDGHAVIAATRAPATFEHPGIRNVVGGWDDATQFARWLPGCAAAIHAASSSTPGSSDARPQLDGNLRTTLAMIEALQDTPSCRVLFLSSAGTLYGDRATPAAETDPIRPRSYHGAGKAAAEHFFQAWATQYEGTVTVLRPSNVFGPGQSARRGFGIIPTAFDCALHGTPLSIWDGSTVRDYLYVDDLLDLCAATIAHSFEPGAHVFNAAFGEGVTLDALIDRIDAVTGRPIERRYETARRVDVHTITADTTAARSAFGWSPAIDLDEGLHRTWQWYSTQA</sequence>